<comment type="caution">
    <text evidence="2">The sequence shown here is derived from an EMBL/GenBank/DDBJ whole genome shotgun (WGS) entry which is preliminary data.</text>
</comment>
<dbReference type="InterPro" id="IPR000792">
    <property type="entry name" value="Tscrpt_reg_LuxR_C"/>
</dbReference>
<dbReference type="GO" id="GO:0003677">
    <property type="term" value="F:DNA binding"/>
    <property type="evidence" value="ECO:0007669"/>
    <property type="project" value="InterPro"/>
</dbReference>
<dbReference type="EMBL" id="CAJSLV010000043">
    <property type="protein sequence ID" value="CAG6392076.1"/>
    <property type="molecule type" value="Genomic_DNA"/>
</dbReference>
<organism evidence="2 3">
    <name type="scientific">Actinacidiphila cocklensis</name>
    <dbReference type="NCBI Taxonomy" id="887465"/>
    <lineage>
        <taxon>Bacteria</taxon>
        <taxon>Bacillati</taxon>
        <taxon>Actinomycetota</taxon>
        <taxon>Actinomycetes</taxon>
        <taxon>Kitasatosporales</taxon>
        <taxon>Streptomycetaceae</taxon>
        <taxon>Actinacidiphila</taxon>
    </lineage>
</organism>
<dbReference type="InterPro" id="IPR036388">
    <property type="entry name" value="WH-like_DNA-bd_sf"/>
</dbReference>
<proteinExistence type="predicted"/>
<dbReference type="AlphaFoldDB" id="A0A9W4DR90"/>
<dbReference type="PANTHER" id="PTHR34293">
    <property type="entry name" value="HTH-TYPE TRANSCRIPTIONAL REGULATOR TRMBL2"/>
    <property type="match status" value="1"/>
</dbReference>
<dbReference type="Pfam" id="PF01978">
    <property type="entry name" value="TrmB"/>
    <property type="match status" value="1"/>
</dbReference>
<keyword evidence="3" id="KW-1185">Reference proteome</keyword>
<dbReference type="PANTHER" id="PTHR34293:SF1">
    <property type="entry name" value="HTH-TYPE TRANSCRIPTIONAL REGULATOR TRMBL2"/>
    <property type="match status" value="1"/>
</dbReference>
<reference evidence="2" key="1">
    <citation type="submission" date="2021-05" db="EMBL/GenBank/DDBJ databases">
        <authorList>
            <person name="Arsene-Ploetze F."/>
        </authorList>
    </citation>
    <scope>NUCLEOTIDE SEQUENCE</scope>
    <source>
        <strain evidence="2">DSM 42138</strain>
    </source>
</reference>
<dbReference type="PROSITE" id="PS50043">
    <property type="entry name" value="HTH_LUXR_2"/>
    <property type="match status" value="1"/>
</dbReference>
<dbReference type="RefSeq" id="WP_251486135.1">
    <property type="nucleotide sequence ID" value="NZ_CAJSLV010000043.1"/>
</dbReference>
<feature type="domain" description="HTH luxR-type" evidence="1">
    <location>
        <begin position="261"/>
        <end position="326"/>
    </location>
</feature>
<dbReference type="Proteomes" id="UP001152519">
    <property type="component" value="Unassembled WGS sequence"/>
</dbReference>
<evidence type="ECO:0000313" key="2">
    <source>
        <dbReference type="EMBL" id="CAG6392076.1"/>
    </source>
</evidence>
<dbReference type="Gene3D" id="3.30.870.10">
    <property type="entry name" value="Endonuclease Chain A"/>
    <property type="match status" value="1"/>
</dbReference>
<accession>A0A9W4DR90</accession>
<evidence type="ECO:0000313" key="3">
    <source>
        <dbReference type="Proteomes" id="UP001152519"/>
    </source>
</evidence>
<dbReference type="InterPro" id="IPR036390">
    <property type="entry name" value="WH_DNA-bd_sf"/>
</dbReference>
<dbReference type="InterPro" id="IPR002831">
    <property type="entry name" value="Tscrpt_reg_TrmB_N"/>
</dbReference>
<gene>
    <name evidence="2" type="ORF">SCOCK_150048</name>
</gene>
<sequence length="328" mass="35824">MLESVGLDEASERVYRMLVVQPPLTLQEVADHVSDVSAAGVRRILETLTEAGLAELAPGRPLRWSAVDPRLGLAAMIRTRRAELDRTTAALETYAADFHERMLRTDPHRLVEVIEGPIAITAHLTELMAGAQQEVLAFDTPPYVTVDHTASSAEQDLLGRGISVRAVYSTEVLAIPDRADRLRSLVSLGEQARVAPRVPLKMVLVDDREAVIPLTASAEGIRTSAALVRRSRLCDALRELFEAHWAQAVPVFSGTGGTTTANEGHPDLLPADRSLLHLLNAGLKDEAILRQLGISERTLRRRINELTARLGATSRFQAGAQAVRRGWL</sequence>
<protein>
    <submittedName>
        <fullName evidence="2">Sugar-specific transcriptional regulator TrmB</fullName>
    </submittedName>
</protein>
<dbReference type="GO" id="GO:0006355">
    <property type="term" value="P:regulation of DNA-templated transcription"/>
    <property type="evidence" value="ECO:0007669"/>
    <property type="project" value="InterPro"/>
</dbReference>
<evidence type="ECO:0000259" key="1">
    <source>
        <dbReference type="PROSITE" id="PS50043"/>
    </source>
</evidence>
<dbReference type="InterPro" id="IPR051797">
    <property type="entry name" value="TrmB-like"/>
</dbReference>
<dbReference type="SUPFAM" id="SSF46894">
    <property type="entry name" value="C-terminal effector domain of the bipartite response regulators"/>
    <property type="match status" value="1"/>
</dbReference>
<dbReference type="Gene3D" id="1.10.10.10">
    <property type="entry name" value="Winged helix-like DNA-binding domain superfamily/Winged helix DNA-binding domain"/>
    <property type="match status" value="2"/>
</dbReference>
<dbReference type="SMART" id="SM00421">
    <property type="entry name" value="HTH_LUXR"/>
    <property type="match status" value="1"/>
</dbReference>
<name>A0A9W4DR90_9ACTN</name>
<dbReference type="SUPFAM" id="SSF46785">
    <property type="entry name" value="Winged helix' DNA-binding domain"/>
    <property type="match status" value="1"/>
</dbReference>
<dbReference type="InterPro" id="IPR016032">
    <property type="entry name" value="Sig_transdc_resp-reg_C-effctor"/>
</dbReference>